<dbReference type="PROSITE" id="PS50930">
    <property type="entry name" value="HTH_LYTTR"/>
    <property type="match status" value="1"/>
</dbReference>
<proteinExistence type="predicted"/>
<protein>
    <submittedName>
        <fullName evidence="2">LytTR family transcriptional regulator</fullName>
    </submittedName>
</protein>
<reference evidence="2" key="1">
    <citation type="submission" date="2020-04" db="EMBL/GenBank/DDBJ databases">
        <title>Deep metagenomics examines the oral microbiome during advanced dental caries in children, revealing novel taxa and co-occurrences with host molecules.</title>
        <authorList>
            <person name="Baker J.L."/>
            <person name="Morton J.T."/>
            <person name="Dinis M."/>
            <person name="Alvarez R."/>
            <person name="Tran N.C."/>
            <person name="Knight R."/>
            <person name="Edlund A."/>
        </authorList>
    </citation>
    <scope>NUCLEOTIDE SEQUENCE</scope>
    <source>
        <strain evidence="2">JCVI_25_bin.9</strain>
    </source>
</reference>
<dbReference type="EMBL" id="JABZSQ010000107">
    <property type="protein sequence ID" value="MBF1415215.1"/>
    <property type="molecule type" value="Genomic_DNA"/>
</dbReference>
<dbReference type="SMART" id="SM00850">
    <property type="entry name" value="LytTR"/>
    <property type="match status" value="1"/>
</dbReference>
<dbReference type="InterPro" id="IPR046947">
    <property type="entry name" value="LytR-like"/>
</dbReference>
<feature type="transmembrane region" description="Helical" evidence="1">
    <location>
        <begin position="86"/>
        <end position="111"/>
    </location>
</feature>
<dbReference type="PANTHER" id="PTHR37299">
    <property type="entry name" value="TRANSCRIPTIONAL REGULATOR-RELATED"/>
    <property type="match status" value="1"/>
</dbReference>
<keyword evidence="1" id="KW-1133">Transmembrane helix</keyword>
<accession>A0A930N5W1</accession>
<feature type="transmembrane region" description="Helical" evidence="1">
    <location>
        <begin position="50"/>
        <end position="74"/>
    </location>
</feature>
<dbReference type="InterPro" id="IPR007492">
    <property type="entry name" value="LytTR_DNA-bd_dom"/>
</dbReference>
<dbReference type="Proteomes" id="UP000757461">
    <property type="component" value="Unassembled WGS sequence"/>
</dbReference>
<keyword evidence="1" id="KW-0472">Membrane</keyword>
<feature type="transmembrane region" description="Helical" evidence="1">
    <location>
        <begin position="21"/>
        <end position="38"/>
    </location>
</feature>
<dbReference type="PANTHER" id="PTHR37299:SF1">
    <property type="entry name" value="STAGE 0 SPORULATION PROTEIN A HOMOLOG"/>
    <property type="match status" value="1"/>
</dbReference>
<dbReference type="GO" id="GO:0003677">
    <property type="term" value="F:DNA binding"/>
    <property type="evidence" value="ECO:0007669"/>
    <property type="project" value="InterPro"/>
</dbReference>
<dbReference type="Pfam" id="PF04397">
    <property type="entry name" value="LytTR"/>
    <property type="match status" value="1"/>
</dbReference>
<evidence type="ECO:0000256" key="1">
    <source>
        <dbReference type="SAM" id="Phobius"/>
    </source>
</evidence>
<dbReference type="RefSeq" id="WP_278567532.1">
    <property type="nucleotide sequence ID" value="NZ_CAUTPC010000015.1"/>
</dbReference>
<evidence type="ECO:0000313" key="3">
    <source>
        <dbReference type="Proteomes" id="UP000757461"/>
    </source>
</evidence>
<gene>
    <name evidence="2" type="ORF">HXN33_06505</name>
</gene>
<dbReference type="Gene3D" id="2.40.50.1020">
    <property type="entry name" value="LytTr DNA-binding domain"/>
    <property type="match status" value="1"/>
</dbReference>
<comment type="caution">
    <text evidence="2">The sequence shown here is derived from an EMBL/GenBank/DDBJ whole genome shotgun (WGS) entry which is preliminary data.</text>
</comment>
<keyword evidence="1" id="KW-0812">Transmembrane</keyword>
<sequence>MNRLSSFLHSKSILQANANHWRTDVVSGIGIFLFLYLLQPFGISQYQGNTLLMCLGFGAMTVCVQWLCTALFFGRTSKRKRQITNGYSLLHSIVTELAMAVSMTIYAAFFFGEPLSWALFGLFFYWTFLIWLLVMGLSVLLSKNRILNNRLEEMIKKTTDEQAGVMITLHDQNLRGVDLTLPINDLLYIESRKNNVSVCYIKEGRVEKTELRSTLSALKSGLPYENIFQCHRSFLVNINNIISAKGNSNGYQLRLSGCEDIIPVSRSFVPGLRHFVG</sequence>
<dbReference type="AlphaFoldDB" id="A0A930N5W1"/>
<feature type="transmembrane region" description="Helical" evidence="1">
    <location>
        <begin position="117"/>
        <end position="141"/>
    </location>
</feature>
<name>A0A930N5W1_9BACT</name>
<organism evidence="2 3">
    <name type="scientific">Prevotella histicola</name>
    <dbReference type="NCBI Taxonomy" id="470565"/>
    <lineage>
        <taxon>Bacteria</taxon>
        <taxon>Pseudomonadati</taxon>
        <taxon>Bacteroidota</taxon>
        <taxon>Bacteroidia</taxon>
        <taxon>Bacteroidales</taxon>
        <taxon>Prevotellaceae</taxon>
        <taxon>Prevotella</taxon>
    </lineage>
</organism>
<evidence type="ECO:0000313" key="2">
    <source>
        <dbReference type="EMBL" id="MBF1415215.1"/>
    </source>
</evidence>
<dbReference type="GO" id="GO:0000156">
    <property type="term" value="F:phosphorelay response regulator activity"/>
    <property type="evidence" value="ECO:0007669"/>
    <property type="project" value="InterPro"/>
</dbReference>